<dbReference type="OrthoDB" id="1093at2759"/>
<dbReference type="InterPro" id="IPR035298">
    <property type="entry name" value="PSMD13"/>
</dbReference>
<dbReference type="GO" id="GO:0008541">
    <property type="term" value="C:proteasome regulatory particle, lid subcomplex"/>
    <property type="evidence" value="ECO:0007669"/>
    <property type="project" value="TreeGrafter"/>
</dbReference>
<dbReference type="EMBL" id="VXIS01000096">
    <property type="protein sequence ID" value="KAA8905757.1"/>
    <property type="molecule type" value="Genomic_DNA"/>
</dbReference>
<dbReference type="InterPro" id="IPR000717">
    <property type="entry name" value="PCI_dom"/>
</dbReference>
<dbReference type="PANTHER" id="PTHR10539:SF0">
    <property type="entry name" value="26S PROTEASOME NON-ATPASE REGULATORY SUBUNIT 13"/>
    <property type="match status" value="1"/>
</dbReference>
<keyword evidence="1" id="KW-0647">Proteasome</keyword>
<dbReference type="Pfam" id="PF22037">
    <property type="entry name" value="PSD13_N"/>
    <property type="match status" value="1"/>
</dbReference>
<comment type="caution">
    <text evidence="3">The sequence shown here is derived from an EMBL/GenBank/DDBJ whole genome shotgun (WGS) entry which is preliminary data.</text>
</comment>
<dbReference type="PANTHER" id="PTHR10539">
    <property type="entry name" value="26S PROTEASOME NON-ATPASE REGULATORY SUBUNIT 13"/>
    <property type="match status" value="1"/>
</dbReference>
<dbReference type="PROSITE" id="PS50250">
    <property type="entry name" value="PCI"/>
    <property type="match status" value="1"/>
</dbReference>
<accession>A0A5J5EWK4</accession>
<name>A0A5J5EWK4_9PEZI</name>
<evidence type="ECO:0000313" key="4">
    <source>
        <dbReference type="Proteomes" id="UP000326924"/>
    </source>
</evidence>
<organism evidence="3 4">
    <name type="scientific">Sphaerosporella brunnea</name>
    <dbReference type="NCBI Taxonomy" id="1250544"/>
    <lineage>
        <taxon>Eukaryota</taxon>
        <taxon>Fungi</taxon>
        <taxon>Dikarya</taxon>
        <taxon>Ascomycota</taxon>
        <taxon>Pezizomycotina</taxon>
        <taxon>Pezizomycetes</taxon>
        <taxon>Pezizales</taxon>
        <taxon>Pyronemataceae</taxon>
        <taxon>Sphaerosporella</taxon>
    </lineage>
</organism>
<reference evidence="3 4" key="1">
    <citation type="submission" date="2019-09" db="EMBL/GenBank/DDBJ databases">
        <title>Draft genome of the ectomycorrhizal ascomycete Sphaerosporella brunnea.</title>
        <authorList>
            <consortium name="DOE Joint Genome Institute"/>
            <person name="Benucci G.M."/>
            <person name="Marozzi G."/>
            <person name="Antonielli L."/>
            <person name="Sanchez S."/>
            <person name="Marco P."/>
            <person name="Wang X."/>
            <person name="Falini L.B."/>
            <person name="Barry K."/>
            <person name="Haridas S."/>
            <person name="Lipzen A."/>
            <person name="Labutti K."/>
            <person name="Grigoriev I.V."/>
            <person name="Murat C."/>
            <person name="Martin F."/>
            <person name="Albertini E."/>
            <person name="Donnini D."/>
            <person name="Bonito G."/>
        </authorList>
    </citation>
    <scope>NUCLEOTIDE SEQUENCE [LARGE SCALE GENOMIC DNA]</scope>
    <source>
        <strain evidence="3 4">Sb_GMNB300</strain>
    </source>
</reference>
<dbReference type="GO" id="GO:0005198">
    <property type="term" value="F:structural molecule activity"/>
    <property type="evidence" value="ECO:0007669"/>
    <property type="project" value="TreeGrafter"/>
</dbReference>
<dbReference type="InParanoid" id="A0A5J5EWK4"/>
<proteinExistence type="predicted"/>
<dbReference type="AlphaFoldDB" id="A0A5J5EWK4"/>
<sequence length="242" mass="27906">MPAERVDCIRLDIDYYIHYQARVLGLLQERPVVPRVRAESHELPQNKQCELAYNLFIAALLSEKIYNFGEPLLHPILDSLLDIEHWHAWIRDLLFAFNTGDLGKYNALLGHLDKQPLFKKKQQFLRQKLCLSALSEAVFRQPPHDRALSFNTITRETGVQPDEVEYLLMMKALSEGLVRDSIDQVAGVARISWVQFKVLDKNQIENMRQRLMEWDSSVSKLNGIHGGEACGNRCGVIWRDVP</sequence>
<dbReference type="Pfam" id="PF18261">
    <property type="entry name" value="Rpn9_C"/>
    <property type="match status" value="1"/>
</dbReference>
<dbReference type="GO" id="GO:0005829">
    <property type="term" value="C:cytosol"/>
    <property type="evidence" value="ECO:0007669"/>
    <property type="project" value="TreeGrafter"/>
</dbReference>
<dbReference type="GO" id="GO:0006511">
    <property type="term" value="P:ubiquitin-dependent protein catabolic process"/>
    <property type="evidence" value="ECO:0007669"/>
    <property type="project" value="TreeGrafter"/>
</dbReference>
<evidence type="ECO:0000313" key="3">
    <source>
        <dbReference type="EMBL" id="KAA8905757.1"/>
    </source>
</evidence>
<dbReference type="SMART" id="SM00088">
    <property type="entry name" value="PINT"/>
    <property type="match status" value="1"/>
</dbReference>
<dbReference type="InterPro" id="IPR040798">
    <property type="entry name" value="Rpn9_C"/>
</dbReference>
<evidence type="ECO:0000259" key="2">
    <source>
        <dbReference type="PROSITE" id="PS50250"/>
    </source>
</evidence>
<protein>
    <recommendedName>
        <fullName evidence="2">PCI domain-containing protein</fullName>
    </recommendedName>
</protein>
<dbReference type="Proteomes" id="UP000326924">
    <property type="component" value="Unassembled WGS sequence"/>
</dbReference>
<feature type="domain" description="PCI" evidence="2">
    <location>
        <begin position="19"/>
        <end position="196"/>
    </location>
</feature>
<dbReference type="InterPro" id="IPR054179">
    <property type="entry name" value="PSD13_N"/>
</dbReference>
<dbReference type="GO" id="GO:0005634">
    <property type="term" value="C:nucleus"/>
    <property type="evidence" value="ECO:0007669"/>
    <property type="project" value="TreeGrafter"/>
</dbReference>
<dbReference type="FunCoup" id="A0A5J5EWK4">
    <property type="interactions" value="1431"/>
</dbReference>
<keyword evidence="4" id="KW-1185">Reference proteome</keyword>
<gene>
    <name evidence="3" type="ORF">FN846DRAFT_1014384</name>
</gene>
<evidence type="ECO:0000256" key="1">
    <source>
        <dbReference type="ARBA" id="ARBA00022942"/>
    </source>
</evidence>